<gene>
    <name evidence="1" type="ORF">ICP22011A_0016</name>
</gene>
<evidence type="ECO:0008006" key="3">
    <source>
        <dbReference type="Google" id="ProtNLM"/>
    </source>
</evidence>
<sequence>MSGATGSQNTGNSRHFIEAQQYSKFILENLHDGFLPAMMYRNVSDFPAGEVLNIKTVGTVTIQDVEEETPLIYNPIETGNVQMRITDYKGDAWSVTDKLRQDGAQIETLMAMRAQESTRAMQEDFETRYLQVAYEGLTAADANEINGFAHKRIATGTNKTIELEDLIYLKLAADKANVPLGGRILIVDPIVEATLNTKFQITASAIDSNPFFMDVFKGGFARDHKFITNLYGWNIITSNRLPRIVSEQVGGVTITNGVACIGMCVADDNCKPVMYAERQAPRVESERNKDLARDEFVARRRYGLGIQRKDTLFALLASETAYK</sequence>
<protein>
    <recommendedName>
        <fullName evidence="3">Major capsid protein</fullName>
    </recommendedName>
</protein>
<dbReference type="Proteomes" id="UP000028661">
    <property type="component" value="Segment"/>
</dbReference>
<name>A0A076G502_9CAUD</name>
<organism evidence="1 2">
    <name type="scientific">Vibrio phage ICP2_2011_A</name>
    <dbReference type="NCBI Taxonomy" id="1529057"/>
    <lineage>
        <taxon>Viruses</taxon>
        <taxon>Duplodnaviria</taxon>
        <taxon>Heunggongvirae</taxon>
        <taxon>Uroviricota</taxon>
        <taxon>Caudoviricetes</taxon>
        <taxon>Zobellviridae</taxon>
        <taxon>Icepovirus</taxon>
        <taxon>Icepovirus bengalense</taxon>
    </lineage>
</organism>
<dbReference type="EMBL" id="KM224878">
    <property type="protein sequence ID" value="AII27060.1"/>
    <property type="molecule type" value="Genomic_DNA"/>
</dbReference>
<proteinExistence type="predicted"/>
<evidence type="ECO:0000313" key="2">
    <source>
        <dbReference type="Proteomes" id="UP000028661"/>
    </source>
</evidence>
<reference evidence="2" key="1">
    <citation type="journal article" date="2014" name="Elife">
        <title>Evolutionary consequences of intra-patient phage predation on microbial populations.</title>
        <authorList>
            <person name="Seed K.D."/>
            <person name="Yen M."/>
            <person name="Shapiro B.J."/>
            <person name="Hilaire I.J."/>
            <person name="Charles R.C."/>
            <person name="Teng J.E."/>
            <person name="Ivers L.C."/>
            <person name="Boncy J."/>
            <person name="Harris J.B."/>
            <person name="Camilli A."/>
        </authorList>
    </citation>
    <scope>NUCLEOTIDE SEQUENCE [LARGE SCALE GENOMIC DNA]</scope>
</reference>
<accession>A0A076G502</accession>
<evidence type="ECO:0000313" key="1">
    <source>
        <dbReference type="EMBL" id="AII27060.1"/>
    </source>
</evidence>